<dbReference type="PANTHER" id="PTHR43017">
    <property type="entry name" value="GALACTOSIDE O-ACETYLTRANSFERASE"/>
    <property type="match status" value="1"/>
</dbReference>
<dbReference type="Proteomes" id="UP000239576">
    <property type="component" value="Unassembled WGS sequence"/>
</dbReference>
<feature type="domain" description="Maltose/galactoside acetyltransferase" evidence="6">
    <location>
        <begin position="9"/>
        <end position="63"/>
    </location>
</feature>
<name>A0A2T1EIV1_9CYAN</name>
<proteinExistence type="inferred from homology"/>
<dbReference type="EC" id="2.3.1.-" evidence="5"/>
<organism evidence="7 8">
    <name type="scientific">Stenomitos frigidus ULC18</name>
    <dbReference type="NCBI Taxonomy" id="2107698"/>
    <lineage>
        <taxon>Bacteria</taxon>
        <taxon>Bacillati</taxon>
        <taxon>Cyanobacteriota</taxon>
        <taxon>Cyanophyceae</taxon>
        <taxon>Leptolyngbyales</taxon>
        <taxon>Leptolyngbyaceae</taxon>
        <taxon>Stenomitos</taxon>
    </lineage>
</organism>
<keyword evidence="3" id="KW-0677">Repeat</keyword>
<evidence type="ECO:0000256" key="3">
    <source>
        <dbReference type="ARBA" id="ARBA00022737"/>
    </source>
</evidence>
<comment type="caution">
    <text evidence="7">The sequence shown here is derived from an EMBL/GenBank/DDBJ whole genome shotgun (WGS) entry which is preliminary data.</text>
</comment>
<keyword evidence="4 5" id="KW-0012">Acyltransferase</keyword>
<dbReference type="EMBL" id="PVWK01000026">
    <property type="protein sequence ID" value="PSB32676.1"/>
    <property type="molecule type" value="Genomic_DNA"/>
</dbReference>
<dbReference type="PROSITE" id="PS00101">
    <property type="entry name" value="HEXAPEP_TRANSFERASES"/>
    <property type="match status" value="1"/>
</dbReference>
<evidence type="ECO:0000313" key="8">
    <source>
        <dbReference type="Proteomes" id="UP000239576"/>
    </source>
</evidence>
<evidence type="ECO:0000313" key="7">
    <source>
        <dbReference type="EMBL" id="PSB32676.1"/>
    </source>
</evidence>
<evidence type="ECO:0000256" key="1">
    <source>
        <dbReference type="ARBA" id="ARBA00007274"/>
    </source>
</evidence>
<accession>A0A2T1EIV1</accession>
<keyword evidence="8" id="KW-1185">Reference proteome</keyword>
<dbReference type="Gene3D" id="2.160.10.10">
    <property type="entry name" value="Hexapeptide repeat proteins"/>
    <property type="match status" value="1"/>
</dbReference>
<evidence type="ECO:0000256" key="5">
    <source>
        <dbReference type="RuleBase" id="RU367021"/>
    </source>
</evidence>
<evidence type="ECO:0000256" key="4">
    <source>
        <dbReference type="ARBA" id="ARBA00023315"/>
    </source>
</evidence>
<dbReference type="Pfam" id="PF12464">
    <property type="entry name" value="Mac"/>
    <property type="match status" value="1"/>
</dbReference>
<dbReference type="InterPro" id="IPR001451">
    <property type="entry name" value="Hexapep"/>
</dbReference>
<dbReference type="GO" id="GO:0031470">
    <property type="term" value="C:carboxysome"/>
    <property type="evidence" value="ECO:0007669"/>
    <property type="project" value="UniProtKB-ARBA"/>
</dbReference>
<dbReference type="FunFam" id="2.160.10.10:FF:000008">
    <property type="entry name" value="Maltose O-acetyltransferase"/>
    <property type="match status" value="1"/>
</dbReference>
<dbReference type="InterPro" id="IPR024688">
    <property type="entry name" value="Mac_dom"/>
</dbReference>
<dbReference type="RefSeq" id="WP_106255284.1">
    <property type="nucleotide sequence ID" value="NZ_CAWNSW010000014.1"/>
</dbReference>
<dbReference type="GO" id="GO:0043886">
    <property type="term" value="F:structural constituent of carboxysome shell"/>
    <property type="evidence" value="ECO:0007669"/>
    <property type="project" value="UniProtKB-ARBA"/>
</dbReference>
<dbReference type="GO" id="GO:0008870">
    <property type="term" value="F:galactoside O-acetyltransferase activity"/>
    <property type="evidence" value="ECO:0007669"/>
    <property type="project" value="TreeGrafter"/>
</dbReference>
<dbReference type="CDD" id="cd03357">
    <property type="entry name" value="LbH_MAT_GAT"/>
    <property type="match status" value="1"/>
</dbReference>
<dbReference type="OrthoDB" id="9815592at2"/>
<dbReference type="InterPro" id="IPR011004">
    <property type="entry name" value="Trimer_LpxA-like_sf"/>
</dbReference>
<dbReference type="SMART" id="SM01266">
    <property type="entry name" value="Mac"/>
    <property type="match status" value="1"/>
</dbReference>
<dbReference type="AlphaFoldDB" id="A0A2T1EIV1"/>
<reference evidence="7 8" key="2">
    <citation type="submission" date="2018-03" db="EMBL/GenBank/DDBJ databases">
        <title>The ancient ancestry and fast evolution of plastids.</title>
        <authorList>
            <person name="Moore K.R."/>
            <person name="Magnabosco C."/>
            <person name="Momper L."/>
            <person name="Gold D.A."/>
            <person name="Bosak T."/>
            <person name="Fournier G.P."/>
        </authorList>
    </citation>
    <scope>NUCLEOTIDE SEQUENCE [LARGE SCALE GENOMIC DNA]</scope>
    <source>
        <strain evidence="7 8">ULC18</strain>
    </source>
</reference>
<dbReference type="Pfam" id="PF00132">
    <property type="entry name" value="Hexapep"/>
    <property type="match status" value="1"/>
</dbReference>
<evidence type="ECO:0000259" key="6">
    <source>
        <dbReference type="SMART" id="SM01266"/>
    </source>
</evidence>
<dbReference type="PANTHER" id="PTHR43017:SF1">
    <property type="entry name" value="ACETYLTRANSFERASE YJL218W-RELATED"/>
    <property type="match status" value="1"/>
</dbReference>
<keyword evidence="2 5" id="KW-0808">Transferase</keyword>
<dbReference type="InterPro" id="IPR039369">
    <property type="entry name" value="LacA-like"/>
</dbReference>
<protein>
    <recommendedName>
        <fullName evidence="5">Acetyltransferase</fullName>
        <ecNumber evidence="5">2.3.1.-</ecNumber>
    </recommendedName>
</protein>
<gene>
    <name evidence="7" type="ORF">C7B82_05250</name>
</gene>
<evidence type="ECO:0000256" key="2">
    <source>
        <dbReference type="ARBA" id="ARBA00022679"/>
    </source>
</evidence>
<comment type="similarity">
    <text evidence="1 5">Belongs to the transferase hexapeptide repeat family.</text>
</comment>
<dbReference type="SUPFAM" id="SSF51161">
    <property type="entry name" value="Trimeric LpxA-like enzymes"/>
    <property type="match status" value="1"/>
</dbReference>
<sequence>MSDRLKTEKQKMLAGELYLANDPELRAENKRACRLLRLYNQTTETEQHRRFQTLQALFGAIGEKPQIVPPFHCDYGSNITVGDRFYMNYGGVILDCNTVHIGNDVLCAPYVQIYTAYHPTDPTVRLTGRELAAPIRIGNNVWIGGGVIICPGVTIGDNTTIGAGSVVVKDIPANVVAVGNPCRVLRAVEAPAVDQDSDASI</sequence>
<dbReference type="InterPro" id="IPR018357">
    <property type="entry name" value="Hexapep_transf_CS"/>
</dbReference>
<reference evidence="8" key="1">
    <citation type="submission" date="2018-02" db="EMBL/GenBank/DDBJ databases">
        <authorList>
            <person name="Moore K."/>
            <person name="Momper L."/>
        </authorList>
    </citation>
    <scope>NUCLEOTIDE SEQUENCE [LARGE SCALE GENOMIC DNA]</scope>
    <source>
        <strain evidence="8">ULC18</strain>
    </source>
</reference>